<dbReference type="EMBL" id="CZPT02002003">
    <property type="protein sequence ID" value="SCU73139.1"/>
    <property type="molecule type" value="Genomic_DNA"/>
</dbReference>
<dbReference type="CDD" id="cd23163">
    <property type="entry name" value="Prefoldin_2"/>
    <property type="match status" value="1"/>
</dbReference>
<protein>
    <submittedName>
        <fullName evidence="5">Prefoldin subunit 2, putative</fullName>
    </submittedName>
</protein>
<dbReference type="InterPro" id="IPR027235">
    <property type="entry name" value="PFD2"/>
</dbReference>
<dbReference type="VEuPathDB" id="TriTrypDB:TEOVI_000463900"/>
<evidence type="ECO:0000313" key="6">
    <source>
        <dbReference type="Proteomes" id="UP000195570"/>
    </source>
</evidence>
<dbReference type="AlphaFoldDB" id="A0A1G4IKM3"/>
<dbReference type="InterPro" id="IPR002777">
    <property type="entry name" value="PFD_beta-like"/>
</dbReference>
<evidence type="ECO:0000256" key="4">
    <source>
        <dbReference type="SAM" id="MobiDB-lite"/>
    </source>
</evidence>
<sequence>MAATNSPTEEEVVMRYQQLRQECLAMDSRISELENELHEHQLVADTLKPLNGDRRCHRLVGGALIERTVADILPELVENIKGIEEALAQLNKMLTEKQAAMDEYARKHGVTVAQRQGQTPAGGGGANSDEGEKKPMGADSRGVLV</sequence>
<dbReference type="Gene3D" id="1.10.287.370">
    <property type="match status" value="1"/>
</dbReference>
<comment type="caution">
    <text evidence="5">The sequence shown here is derived from an EMBL/GenBank/DDBJ whole genome shotgun (WGS) entry which is preliminary data.</text>
</comment>
<dbReference type="GO" id="GO:0016272">
    <property type="term" value="C:prefoldin complex"/>
    <property type="evidence" value="ECO:0007669"/>
    <property type="project" value="InterPro"/>
</dbReference>
<dbReference type="InterPro" id="IPR009053">
    <property type="entry name" value="Prefoldin"/>
</dbReference>
<dbReference type="GO" id="GO:0051082">
    <property type="term" value="F:unfolded protein binding"/>
    <property type="evidence" value="ECO:0007669"/>
    <property type="project" value="InterPro"/>
</dbReference>
<dbReference type="SUPFAM" id="SSF46579">
    <property type="entry name" value="Prefoldin"/>
    <property type="match status" value="1"/>
</dbReference>
<feature type="coiled-coil region" evidence="3">
    <location>
        <begin position="73"/>
        <end position="107"/>
    </location>
</feature>
<keyword evidence="2" id="KW-0143">Chaperone</keyword>
<dbReference type="Pfam" id="PF01920">
    <property type="entry name" value="Prefoldin_2"/>
    <property type="match status" value="1"/>
</dbReference>
<dbReference type="Proteomes" id="UP000195570">
    <property type="component" value="Unassembled WGS sequence"/>
</dbReference>
<keyword evidence="6" id="KW-1185">Reference proteome</keyword>
<evidence type="ECO:0000256" key="3">
    <source>
        <dbReference type="SAM" id="Coils"/>
    </source>
</evidence>
<keyword evidence="3" id="KW-0175">Coiled coil</keyword>
<comment type="similarity">
    <text evidence="1">Belongs to the prefoldin subunit beta family.</text>
</comment>
<dbReference type="FunFam" id="1.10.287.370:FF:000002">
    <property type="entry name" value="Prefoldin subunit 2"/>
    <property type="match status" value="1"/>
</dbReference>
<dbReference type="GeneID" id="92378579"/>
<organism evidence="5 6">
    <name type="scientific">Trypanosoma equiperdum</name>
    <dbReference type="NCBI Taxonomy" id="5694"/>
    <lineage>
        <taxon>Eukaryota</taxon>
        <taxon>Discoba</taxon>
        <taxon>Euglenozoa</taxon>
        <taxon>Kinetoplastea</taxon>
        <taxon>Metakinetoplastina</taxon>
        <taxon>Trypanosomatida</taxon>
        <taxon>Trypanosomatidae</taxon>
        <taxon>Trypanosoma</taxon>
    </lineage>
</organism>
<name>A0A1G4IKM3_TRYEQ</name>
<evidence type="ECO:0000313" key="5">
    <source>
        <dbReference type="EMBL" id="SCU73139.1"/>
    </source>
</evidence>
<accession>A0A1G4IKM3</accession>
<proteinExistence type="inferred from homology"/>
<reference evidence="5" key="1">
    <citation type="submission" date="2016-09" db="EMBL/GenBank/DDBJ databases">
        <authorList>
            <person name="Hebert L."/>
            <person name="Moumen B."/>
        </authorList>
    </citation>
    <scope>NUCLEOTIDE SEQUENCE [LARGE SCALE GENOMIC DNA]</scope>
    <source>
        <strain evidence="5">OVI</strain>
    </source>
</reference>
<evidence type="ECO:0000256" key="1">
    <source>
        <dbReference type="ARBA" id="ARBA00008045"/>
    </source>
</evidence>
<dbReference type="PANTHER" id="PTHR13303">
    <property type="entry name" value="PREFOLDIN SUBUNIT 2"/>
    <property type="match status" value="1"/>
</dbReference>
<gene>
    <name evidence="5" type="ORF">TEOVI_000463900</name>
</gene>
<feature type="region of interest" description="Disordered" evidence="4">
    <location>
        <begin position="107"/>
        <end position="145"/>
    </location>
</feature>
<evidence type="ECO:0000256" key="2">
    <source>
        <dbReference type="ARBA" id="ARBA00023186"/>
    </source>
</evidence>
<dbReference type="RefSeq" id="XP_067083543.1">
    <property type="nucleotide sequence ID" value="XM_067227442.1"/>
</dbReference>
<dbReference type="GO" id="GO:0006457">
    <property type="term" value="P:protein folding"/>
    <property type="evidence" value="ECO:0007669"/>
    <property type="project" value="InterPro"/>
</dbReference>